<accession>A0A150JFE4</accession>
<dbReference type="GO" id="GO:0030170">
    <property type="term" value="F:pyridoxal phosphate binding"/>
    <property type="evidence" value="ECO:0007669"/>
    <property type="project" value="InterPro"/>
</dbReference>
<comment type="caution">
    <text evidence="8">The sequence shown here is derived from an EMBL/GenBank/DDBJ whole genome shotgun (WGS) entry which is preliminary data.</text>
</comment>
<proteinExistence type="inferred from homology"/>
<dbReference type="GO" id="GO:0042286">
    <property type="term" value="F:glutamate-1-semialdehyde 2,1-aminomutase activity"/>
    <property type="evidence" value="ECO:0007669"/>
    <property type="project" value="UniProtKB-EC"/>
</dbReference>
<evidence type="ECO:0000256" key="3">
    <source>
        <dbReference type="ARBA" id="ARBA00015416"/>
    </source>
</evidence>
<dbReference type="Proteomes" id="UP000092420">
    <property type="component" value="Unassembled WGS sequence"/>
</dbReference>
<evidence type="ECO:0000313" key="8">
    <source>
        <dbReference type="EMBL" id="KYC54029.1"/>
    </source>
</evidence>
<dbReference type="GO" id="GO:0008483">
    <property type="term" value="F:transaminase activity"/>
    <property type="evidence" value="ECO:0007669"/>
    <property type="project" value="InterPro"/>
</dbReference>
<sequence>MSNQGIELWNKSKKIIPGGTQLLSKRSEMFLPEHWPSYYKSAKGVEIIDLDGNRYIDMSLMGVGCCILGYADEDVNREVKKVIDQCSMCTLNSKEEVELAETLIRIHPWADKVRFARSGGEISTLAIRLARAYTKKDKIAFCGYHGWHDWYLASNLSDNKNLDGHLLPGLNPLGVPRGLINTSIPFEYNNIGQLYEIVENNDVGTIIIEPLRHDEPKDKFLEKIKKVSEEIGAVLIFDEISIGWRNNLGGIHLKYNVTPDMAIFAKAMSNGYPMAAVIGRGEIMDYAQKSFISSTYWTERIGPTASLATIHKLEKSKAWEHIAKIGQIIGENWDKIAKERDLDITIKGPYSLITFFFNYNNSQELKTLFIQEMLERGYLASNSVYVSYSHTEELLTNYFESIDDVFRIIKNSIEKDNVKTLLKGPVAHSGFKRLT</sequence>
<name>A0A150J9W0_9EURY</name>
<comment type="catalytic activity">
    <reaction evidence="1">
        <text>(S)-4-amino-5-oxopentanoate = 5-aminolevulinate</text>
        <dbReference type="Rhea" id="RHEA:14265"/>
        <dbReference type="ChEBI" id="CHEBI:57501"/>
        <dbReference type="ChEBI" id="CHEBI:356416"/>
        <dbReference type="EC" id="5.4.3.8"/>
    </reaction>
</comment>
<keyword evidence="5 8" id="KW-0413">Isomerase</keyword>
<protein>
    <recommendedName>
        <fullName evidence="3">Glutamate-1-semialdehyde 2,1-aminomutase</fullName>
    </recommendedName>
    <alternativeName>
        <fullName evidence="6">Glutamate-1-semialdehyde aminotransferase</fullName>
    </alternativeName>
</protein>
<evidence type="ECO:0000256" key="1">
    <source>
        <dbReference type="ARBA" id="ARBA00001579"/>
    </source>
</evidence>
<evidence type="ECO:0000256" key="5">
    <source>
        <dbReference type="ARBA" id="ARBA00023235"/>
    </source>
</evidence>
<evidence type="ECO:0000256" key="7">
    <source>
        <dbReference type="RuleBase" id="RU003560"/>
    </source>
</evidence>
<dbReference type="InterPro" id="IPR015421">
    <property type="entry name" value="PyrdxlP-dep_Trfase_major"/>
</dbReference>
<dbReference type="EMBL" id="LNJE01000017">
    <property type="protein sequence ID" value="KYC56691.1"/>
    <property type="molecule type" value="Genomic_DNA"/>
</dbReference>
<dbReference type="InterPro" id="IPR015422">
    <property type="entry name" value="PyrdxlP-dep_Trfase_small"/>
</dbReference>
<keyword evidence="4 7" id="KW-0663">Pyridoxal phosphate</keyword>
<evidence type="ECO:0000256" key="2">
    <source>
        <dbReference type="ARBA" id="ARBA00001933"/>
    </source>
</evidence>
<comment type="similarity">
    <text evidence="7">Belongs to the class-III pyridoxal-phosphate-dependent aminotransferase family.</text>
</comment>
<dbReference type="PATRIC" id="fig|1706435.3.peg.1297"/>
<dbReference type="AlphaFoldDB" id="A0A150J9W0"/>
<organism evidence="8 10">
    <name type="scientific">Candidatus Methanofastidiosum methylothiophilum</name>
    <dbReference type="NCBI Taxonomy" id="1705564"/>
    <lineage>
        <taxon>Archaea</taxon>
        <taxon>Methanobacteriati</taxon>
        <taxon>Methanobacteriota</taxon>
        <taxon>Stenosarchaea group</taxon>
        <taxon>Candidatus Methanofastidiosia</taxon>
        <taxon>Candidatus Methanofastidiosales</taxon>
        <taxon>Candidatus Methanofastidiosaceae</taxon>
        <taxon>Candidatus Methanofastidiosum</taxon>
    </lineage>
</organism>
<dbReference type="Gene3D" id="3.90.1150.10">
    <property type="entry name" value="Aspartate Aminotransferase, domain 1"/>
    <property type="match status" value="1"/>
</dbReference>
<dbReference type="InterPro" id="IPR015424">
    <property type="entry name" value="PyrdxlP-dep_Trfase"/>
</dbReference>
<dbReference type="PANTHER" id="PTHR43713">
    <property type="entry name" value="GLUTAMATE-1-SEMIALDEHYDE 2,1-AMINOMUTASE"/>
    <property type="match status" value="1"/>
</dbReference>
<comment type="cofactor">
    <cofactor evidence="2">
        <name>pyridoxal 5'-phosphate</name>
        <dbReference type="ChEBI" id="CHEBI:597326"/>
    </cofactor>
</comment>
<evidence type="ECO:0000313" key="10">
    <source>
        <dbReference type="Proteomes" id="UP000092420"/>
    </source>
</evidence>
<dbReference type="SUPFAM" id="SSF53383">
    <property type="entry name" value="PLP-dependent transferases"/>
    <property type="match status" value="1"/>
</dbReference>
<dbReference type="Pfam" id="PF00202">
    <property type="entry name" value="Aminotran_3"/>
    <property type="match status" value="1"/>
</dbReference>
<dbReference type="PANTHER" id="PTHR43713:SF3">
    <property type="entry name" value="GLUTAMATE-1-SEMIALDEHYDE 2,1-AMINOMUTASE 1, CHLOROPLASTIC-RELATED"/>
    <property type="match status" value="1"/>
</dbReference>
<accession>A0A150J9W0</accession>
<dbReference type="InterPro" id="IPR005814">
    <property type="entry name" value="Aminotrans_3"/>
</dbReference>
<dbReference type="Gene3D" id="3.40.640.10">
    <property type="entry name" value="Type I PLP-dependent aspartate aminotransferase-like (Major domain)"/>
    <property type="match status" value="1"/>
</dbReference>
<evidence type="ECO:0000256" key="4">
    <source>
        <dbReference type="ARBA" id="ARBA00022898"/>
    </source>
</evidence>
<reference evidence="8 10" key="1">
    <citation type="journal article" date="2016" name="ISME J.">
        <title>Chasing the elusive Euryarchaeota class WSA2: genomes reveal a uniquely fastidious methyl-reducing methanogen.</title>
        <authorList>
            <person name="Nobu M.K."/>
            <person name="Narihiro T."/>
            <person name="Kuroda K."/>
            <person name="Mei R."/>
            <person name="Liu W.T."/>
        </authorList>
    </citation>
    <scope>NUCLEOTIDE SEQUENCE [LARGE SCALE GENOMIC DNA]</scope>
    <source>
        <strain evidence="8">ADurb1013_Bin02101</strain>
        <strain evidence="9">ADurb1213_Bin02801</strain>
    </source>
</reference>
<evidence type="ECO:0000256" key="6">
    <source>
        <dbReference type="ARBA" id="ARBA00031365"/>
    </source>
</evidence>
<accession>A0A150JHP0</accession>
<evidence type="ECO:0000313" key="9">
    <source>
        <dbReference type="EMBL" id="KYC56691.1"/>
    </source>
</evidence>
<gene>
    <name evidence="8" type="primary">hemL_5</name>
    <name evidence="8" type="ORF">AN188_01304</name>
    <name evidence="9" type="ORF">APG09_01299</name>
</gene>
<dbReference type="PATRIC" id="fig|1706433.3.peg.1314"/>
<dbReference type="EMBL" id="LNJB01000019">
    <property type="protein sequence ID" value="KYC54029.1"/>
    <property type="molecule type" value="Genomic_DNA"/>
</dbReference>